<keyword evidence="5" id="KW-1185">Reference proteome</keyword>
<dbReference type="InterPro" id="IPR001633">
    <property type="entry name" value="EAL_dom"/>
</dbReference>
<reference evidence="4" key="1">
    <citation type="submission" date="2021-01" db="EMBL/GenBank/DDBJ databases">
        <title>Whole genome shotgun sequence of Actinoplanes rishiriensis NBRC 108556.</title>
        <authorList>
            <person name="Komaki H."/>
            <person name="Tamura T."/>
        </authorList>
    </citation>
    <scope>NUCLEOTIDE SEQUENCE</scope>
    <source>
        <strain evidence="4">NBRC 108556</strain>
    </source>
</reference>
<evidence type="ECO:0000313" key="5">
    <source>
        <dbReference type="Proteomes" id="UP000636960"/>
    </source>
</evidence>
<dbReference type="CDD" id="cd01949">
    <property type="entry name" value="GGDEF"/>
    <property type="match status" value="1"/>
</dbReference>
<evidence type="ECO:0000256" key="1">
    <source>
        <dbReference type="SAM" id="Phobius"/>
    </source>
</evidence>
<dbReference type="PANTHER" id="PTHR44757:SF2">
    <property type="entry name" value="BIOFILM ARCHITECTURE MAINTENANCE PROTEIN MBAA"/>
    <property type="match status" value="1"/>
</dbReference>
<dbReference type="SUPFAM" id="SSF141868">
    <property type="entry name" value="EAL domain-like"/>
    <property type="match status" value="1"/>
</dbReference>
<dbReference type="EMBL" id="BOMV01000057">
    <property type="protein sequence ID" value="GIE97526.1"/>
    <property type="molecule type" value="Genomic_DNA"/>
</dbReference>
<organism evidence="4 5">
    <name type="scientific">Paractinoplanes rishiriensis</name>
    <dbReference type="NCBI Taxonomy" id="1050105"/>
    <lineage>
        <taxon>Bacteria</taxon>
        <taxon>Bacillati</taxon>
        <taxon>Actinomycetota</taxon>
        <taxon>Actinomycetes</taxon>
        <taxon>Micromonosporales</taxon>
        <taxon>Micromonosporaceae</taxon>
        <taxon>Paractinoplanes</taxon>
    </lineage>
</organism>
<name>A0A919K6I8_9ACTN</name>
<dbReference type="PROSITE" id="PS50887">
    <property type="entry name" value="GGDEF"/>
    <property type="match status" value="1"/>
</dbReference>
<feature type="domain" description="EAL" evidence="2">
    <location>
        <begin position="479"/>
        <end position="734"/>
    </location>
</feature>
<evidence type="ECO:0000259" key="3">
    <source>
        <dbReference type="PROSITE" id="PS50887"/>
    </source>
</evidence>
<dbReference type="SUPFAM" id="SSF55073">
    <property type="entry name" value="Nucleotide cyclase"/>
    <property type="match status" value="1"/>
</dbReference>
<evidence type="ECO:0000313" key="4">
    <source>
        <dbReference type="EMBL" id="GIE97526.1"/>
    </source>
</evidence>
<dbReference type="SMART" id="SM00267">
    <property type="entry name" value="GGDEF"/>
    <property type="match status" value="1"/>
</dbReference>
<dbReference type="Gene3D" id="3.20.20.450">
    <property type="entry name" value="EAL domain"/>
    <property type="match status" value="1"/>
</dbReference>
<dbReference type="PANTHER" id="PTHR44757">
    <property type="entry name" value="DIGUANYLATE CYCLASE DGCP"/>
    <property type="match status" value="1"/>
</dbReference>
<feature type="transmembrane region" description="Helical" evidence="1">
    <location>
        <begin position="183"/>
        <end position="204"/>
    </location>
</feature>
<feature type="transmembrane region" description="Helical" evidence="1">
    <location>
        <begin position="151"/>
        <end position="171"/>
    </location>
</feature>
<feature type="transmembrane region" description="Helical" evidence="1">
    <location>
        <begin position="216"/>
        <end position="236"/>
    </location>
</feature>
<dbReference type="InterPro" id="IPR000160">
    <property type="entry name" value="GGDEF_dom"/>
</dbReference>
<keyword evidence="1" id="KW-1133">Transmembrane helix</keyword>
<keyword evidence="1" id="KW-0812">Transmembrane</keyword>
<dbReference type="Pfam" id="PF00563">
    <property type="entry name" value="EAL"/>
    <property type="match status" value="1"/>
</dbReference>
<dbReference type="InterPro" id="IPR035919">
    <property type="entry name" value="EAL_sf"/>
</dbReference>
<protein>
    <submittedName>
        <fullName evidence="4">Uncharacterized protein</fullName>
    </submittedName>
</protein>
<feature type="transmembrane region" description="Helical" evidence="1">
    <location>
        <begin position="118"/>
        <end position="139"/>
    </location>
</feature>
<dbReference type="SMART" id="SM00052">
    <property type="entry name" value="EAL"/>
    <property type="match status" value="1"/>
</dbReference>
<sequence length="736" mass="78925">MLALCGGTLPVGIYFLLPAGSLAQNLTYNAVGLLSAVFIVAGVRRYRPARPALWYLFAAGQLASVAGDVTWEIYAYVLDQEPFPSLADVFYLGTYPLLLAGLVLLVRDRRGRDLTGLIDAAILATGLGLVFWVFVLHPIAAGEAGSPLERMINTAYPAADVMLLAVLARLFTGRAVPTVSGRLLGTAAVLLLIADVGYAVLSQYGSYDGGHPLDSLWLLSYLLWGVAALHPSMAFAQPARPPAMRTRVAAGRLVLLTASSLLAPCMLFLPGMTERPGDWIVVTAGAVVLFLLVAVRMSGLVTQVQRQAGQLEQLAMHDELTGLDNRRQFEHRLRTAWETGQPSVALLDLDDFKNVNDQLGHAVGDRLLAEVAGRLADAVGDTGSVARMGGDEFAVLLPDAGDETVASVTDRLLRALQQPVRVGRHELLVGASIGLARGTGVTEPLEALRRADVAMYAAKERGEPYCWYVPEMDRRAGEEARIGAELRTALDTGQLRLAYQPIVELPLGRLVAVEALVRWEHPERGLISPAAFIPVAERNGMIVELGAWVLREACGQAARWRAELGDAAPQRISVNVSARQLTRPGLAAVVAGALADSGLPASCLTIEVTETAVFEGGRAVEALHELQRLGVRIALDDFGTGHSSLTLLQTVPAQVLKVDKSFIDEVTMRGRQAVICTALIQVADGLGMTAVAEGVETAEQAAELYRLGYRLAQGYWFGRPAADLPVVRDLQRADSR</sequence>
<dbReference type="Pfam" id="PF00990">
    <property type="entry name" value="GGDEF"/>
    <property type="match status" value="1"/>
</dbReference>
<gene>
    <name evidence="4" type="ORF">Ari01nite_49910</name>
</gene>
<evidence type="ECO:0000259" key="2">
    <source>
        <dbReference type="PROSITE" id="PS50883"/>
    </source>
</evidence>
<feature type="transmembrane region" description="Helical" evidence="1">
    <location>
        <begin position="248"/>
        <end position="273"/>
    </location>
</feature>
<feature type="domain" description="GGDEF" evidence="3">
    <location>
        <begin position="340"/>
        <end position="471"/>
    </location>
</feature>
<keyword evidence="1" id="KW-0472">Membrane</keyword>
<feature type="transmembrane region" description="Helical" evidence="1">
    <location>
        <begin position="279"/>
        <end position="297"/>
    </location>
</feature>
<proteinExistence type="predicted"/>
<feature type="transmembrane region" description="Helical" evidence="1">
    <location>
        <begin position="55"/>
        <end position="77"/>
    </location>
</feature>
<dbReference type="InterPro" id="IPR043128">
    <property type="entry name" value="Rev_trsase/Diguanyl_cyclase"/>
</dbReference>
<feature type="transmembrane region" description="Helical" evidence="1">
    <location>
        <begin position="89"/>
        <end position="106"/>
    </location>
</feature>
<accession>A0A919K6I8</accession>
<dbReference type="AlphaFoldDB" id="A0A919K6I8"/>
<dbReference type="Gene3D" id="3.30.70.270">
    <property type="match status" value="1"/>
</dbReference>
<dbReference type="PROSITE" id="PS50883">
    <property type="entry name" value="EAL"/>
    <property type="match status" value="1"/>
</dbReference>
<dbReference type="NCBIfam" id="TIGR00254">
    <property type="entry name" value="GGDEF"/>
    <property type="match status" value="1"/>
</dbReference>
<dbReference type="InterPro" id="IPR052155">
    <property type="entry name" value="Biofilm_reg_signaling"/>
</dbReference>
<dbReference type="CDD" id="cd01948">
    <property type="entry name" value="EAL"/>
    <property type="match status" value="1"/>
</dbReference>
<dbReference type="InterPro" id="IPR029787">
    <property type="entry name" value="Nucleotide_cyclase"/>
</dbReference>
<comment type="caution">
    <text evidence="4">The sequence shown here is derived from an EMBL/GenBank/DDBJ whole genome shotgun (WGS) entry which is preliminary data.</text>
</comment>
<dbReference type="Proteomes" id="UP000636960">
    <property type="component" value="Unassembled WGS sequence"/>
</dbReference>
<feature type="transmembrane region" description="Helical" evidence="1">
    <location>
        <begin position="26"/>
        <end position="43"/>
    </location>
</feature>